<name>A0A0P6SR57_9STRE</name>
<feature type="transmembrane region" description="Helical" evidence="1">
    <location>
        <begin position="7"/>
        <end position="32"/>
    </location>
</feature>
<dbReference type="PROSITE" id="PS51257">
    <property type="entry name" value="PROKAR_LIPOPROTEIN"/>
    <property type="match status" value="1"/>
</dbReference>
<keyword evidence="1" id="KW-0812">Transmembrane</keyword>
<dbReference type="PATRIC" id="fig|119224.3.peg.776"/>
<keyword evidence="1" id="KW-0472">Membrane</keyword>
<dbReference type="STRING" id="119224.AKK44_06105"/>
<dbReference type="Proteomes" id="UP000049578">
    <property type="component" value="Unassembled WGS sequence"/>
</dbReference>
<evidence type="ECO:0000313" key="3">
    <source>
        <dbReference type="Proteomes" id="UP000049578"/>
    </source>
</evidence>
<keyword evidence="3" id="KW-1185">Reference proteome</keyword>
<organism evidence="2 3">
    <name type="scientific">Streptococcus phocae</name>
    <dbReference type="NCBI Taxonomy" id="119224"/>
    <lineage>
        <taxon>Bacteria</taxon>
        <taxon>Bacillati</taxon>
        <taxon>Bacillota</taxon>
        <taxon>Bacilli</taxon>
        <taxon>Lactobacillales</taxon>
        <taxon>Streptococcaceae</taxon>
        <taxon>Streptococcus</taxon>
    </lineage>
</organism>
<comment type="caution">
    <text evidence="2">The sequence shown here is derived from an EMBL/GenBank/DDBJ whole genome shotgun (WGS) entry which is preliminary data.</text>
</comment>
<evidence type="ECO:0000256" key="1">
    <source>
        <dbReference type="SAM" id="Phobius"/>
    </source>
</evidence>
<dbReference type="EMBL" id="LHQM01000026">
    <property type="protein sequence ID" value="KPJ22160.1"/>
    <property type="molecule type" value="Genomic_DNA"/>
</dbReference>
<proteinExistence type="predicted"/>
<sequence length="69" mass="7797">MKKIIGILYVLIVFTALLACFILGFAVTLYMNNEATKALIYGIVSMFWVAGGLINYRILKKIKDLDNDH</sequence>
<reference evidence="2 3" key="1">
    <citation type="submission" date="2015-08" db="EMBL/GenBank/DDBJ databases">
        <title>Genome sequence of Streptococcus phocae subsp. phocae ATCC 51973T isolated from liver specimen obtained from seal.</title>
        <authorList>
            <person name="Avendano-Herrera R."/>
        </authorList>
    </citation>
    <scope>NUCLEOTIDE SEQUENCE [LARGE SCALE GENOMIC DNA]</scope>
    <source>
        <strain evidence="2 3">ATCC 51973</strain>
    </source>
</reference>
<evidence type="ECO:0000313" key="2">
    <source>
        <dbReference type="EMBL" id="KPJ22160.1"/>
    </source>
</evidence>
<feature type="transmembrane region" description="Helical" evidence="1">
    <location>
        <begin position="38"/>
        <end position="59"/>
    </location>
</feature>
<dbReference type="RefSeq" id="WP_054278943.1">
    <property type="nucleotide sequence ID" value="NZ_LHQM01000026.1"/>
</dbReference>
<protein>
    <submittedName>
        <fullName evidence="2">Uncharacterized protein</fullName>
    </submittedName>
</protein>
<gene>
    <name evidence="2" type="ORF">AKK44_06105</name>
</gene>
<accession>A0A0P6SR57</accession>
<dbReference type="AlphaFoldDB" id="A0A0P6SR57"/>
<keyword evidence="1" id="KW-1133">Transmembrane helix</keyword>